<evidence type="ECO:0000256" key="3">
    <source>
        <dbReference type="ARBA" id="ARBA00022688"/>
    </source>
</evidence>
<keyword evidence="9" id="KW-1185">Reference proteome</keyword>
<evidence type="ECO:0000259" key="7">
    <source>
        <dbReference type="Pfam" id="PF08511"/>
    </source>
</evidence>
<evidence type="ECO:0000256" key="1">
    <source>
        <dbReference type="ARBA" id="ARBA00004749"/>
    </source>
</evidence>
<evidence type="ECO:0000256" key="5">
    <source>
        <dbReference type="ARBA" id="ARBA00023121"/>
    </source>
</evidence>
<gene>
    <name evidence="8" type="ORF">GCM10007939_21770</name>
</gene>
<proteinExistence type="inferred from homology"/>
<dbReference type="NCBIfam" id="TIGR02396">
    <property type="entry name" value="diverge_rpsU"/>
    <property type="match status" value="1"/>
</dbReference>
<dbReference type="PANTHER" id="PTHR21427">
    <property type="entry name" value="UBIQUINONE BIOSYNTHESIS PROTEIN COQ9, MITOCHONDRIAL"/>
    <property type="match status" value="1"/>
</dbReference>
<evidence type="ECO:0000256" key="6">
    <source>
        <dbReference type="ARBA" id="ARBA00058104"/>
    </source>
</evidence>
<keyword evidence="3" id="KW-0831">Ubiquinone biosynthesis</keyword>
<accession>A0ABQ5VXT3</accession>
<comment type="similarity">
    <text evidence="2">Belongs to the COQ9 family.</text>
</comment>
<dbReference type="EMBL" id="BSNN01000006">
    <property type="protein sequence ID" value="GLQ35893.1"/>
    <property type="molecule type" value="Genomic_DNA"/>
</dbReference>
<evidence type="ECO:0000256" key="4">
    <source>
        <dbReference type="ARBA" id="ARBA00022946"/>
    </source>
</evidence>
<dbReference type="Gene3D" id="1.10.357.10">
    <property type="entry name" value="Tetracycline Repressor, domain 2"/>
    <property type="match status" value="1"/>
</dbReference>
<dbReference type="InterPro" id="IPR013718">
    <property type="entry name" value="COQ9_C"/>
</dbReference>
<protein>
    <recommendedName>
        <fullName evidence="7">COQ9 C-terminal domain-containing protein</fullName>
    </recommendedName>
</protein>
<dbReference type="PANTHER" id="PTHR21427:SF19">
    <property type="entry name" value="UBIQUINONE BIOSYNTHESIS PROTEIN COQ9, MITOCHONDRIAL"/>
    <property type="match status" value="1"/>
</dbReference>
<organism evidence="8 9">
    <name type="scientific">Amylibacter marinus</name>
    <dbReference type="NCBI Taxonomy" id="1475483"/>
    <lineage>
        <taxon>Bacteria</taxon>
        <taxon>Pseudomonadati</taxon>
        <taxon>Pseudomonadota</taxon>
        <taxon>Alphaproteobacteria</taxon>
        <taxon>Rhodobacterales</taxon>
        <taxon>Paracoccaceae</taxon>
        <taxon>Amylibacter</taxon>
    </lineage>
</organism>
<sequence length="232" mass="25561">MPQDRKSEADHIEIARAALLGAILPHVEFDGWGANALQFAISDSGVDAGLAMQAAPRGAIDLAVAFHRTGDVDMVAGFQGTDITNLKYREKVALLIRLRLQAAKSHPEAVRRAASLFALPQNMAEGSQLIWDTSDAIWNALGDTSRDANWYTKRATLSAVYSTTVLYWLGDNSTDYADTWAFLDRRIENVMQFERVKSSVMKSPLGNGLGAIMERFSKPDSTFKSNFPGYTR</sequence>
<keyword evidence="5" id="KW-0446">Lipid-binding</keyword>
<dbReference type="InterPro" id="IPR012762">
    <property type="entry name" value="Ubiq_biosynth_COQ9"/>
</dbReference>
<comment type="function">
    <text evidence="6">Membrane-associated protein that warps the membrane surface to access and bind aromatic isoprenes with high specificity, including ubiquinone (CoQ) isoprene intermediates and presents them directly to COQ7, therefore facilitating the COQ7-mediated hydroxylase step. Participates in the biosynthesis of coenzyme Q, also named ubiquinone, an essential lipid-soluble electron transporter for aerobic cellular respiration.</text>
</comment>
<name>A0ABQ5VXT3_9RHOB</name>
<comment type="caution">
    <text evidence="8">The sequence shown here is derived from an EMBL/GenBank/DDBJ whole genome shotgun (WGS) entry which is preliminary data.</text>
</comment>
<dbReference type="Pfam" id="PF08511">
    <property type="entry name" value="COQ9"/>
    <property type="match status" value="1"/>
</dbReference>
<reference evidence="9" key="1">
    <citation type="journal article" date="2019" name="Int. J. Syst. Evol. Microbiol.">
        <title>The Global Catalogue of Microorganisms (GCM) 10K type strain sequencing project: providing services to taxonomists for standard genome sequencing and annotation.</title>
        <authorList>
            <consortium name="The Broad Institute Genomics Platform"/>
            <consortium name="The Broad Institute Genome Sequencing Center for Infectious Disease"/>
            <person name="Wu L."/>
            <person name="Ma J."/>
        </authorList>
    </citation>
    <scope>NUCLEOTIDE SEQUENCE [LARGE SCALE GENOMIC DNA]</scope>
    <source>
        <strain evidence="9">NBRC 110140</strain>
    </source>
</reference>
<feature type="domain" description="COQ9 C-terminal" evidence="7">
    <location>
        <begin position="124"/>
        <end position="194"/>
    </location>
</feature>
<keyword evidence="4" id="KW-0809">Transit peptide</keyword>
<dbReference type="Proteomes" id="UP001156694">
    <property type="component" value="Unassembled WGS sequence"/>
</dbReference>
<evidence type="ECO:0000313" key="9">
    <source>
        <dbReference type="Proteomes" id="UP001156694"/>
    </source>
</evidence>
<evidence type="ECO:0000256" key="2">
    <source>
        <dbReference type="ARBA" id="ARBA00010766"/>
    </source>
</evidence>
<comment type="pathway">
    <text evidence="1">Cofactor biosynthesis; ubiquinone biosynthesis.</text>
</comment>
<evidence type="ECO:0000313" key="8">
    <source>
        <dbReference type="EMBL" id="GLQ35893.1"/>
    </source>
</evidence>
<dbReference type="RefSeq" id="WP_284378994.1">
    <property type="nucleotide sequence ID" value="NZ_BSNN01000006.1"/>
</dbReference>